<dbReference type="EMBL" id="CCND01000010">
    <property type="protein sequence ID" value="CDX53551.1"/>
    <property type="molecule type" value="Genomic_DNA"/>
</dbReference>
<protein>
    <submittedName>
        <fullName evidence="1">Uncharacterized protein</fullName>
    </submittedName>
</protein>
<organism evidence="1 2">
    <name type="scientific">Mesorhizobium plurifarium</name>
    <dbReference type="NCBI Taxonomy" id="69974"/>
    <lineage>
        <taxon>Bacteria</taxon>
        <taxon>Pseudomonadati</taxon>
        <taxon>Pseudomonadota</taxon>
        <taxon>Alphaproteobacteria</taxon>
        <taxon>Hyphomicrobiales</taxon>
        <taxon>Phyllobacteriaceae</taxon>
        <taxon>Mesorhizobium</taxon>
    </lineage>
</organism>
<dbReference type="Proteomes" id="UP000182888">
    <property type="component" value="Unassembled WGS sequence"/>
</dbReference>
<sequence>MLANAKQRKKPARISDYDVSNLWGNVCAPHIICSRFCYMSLHANTGSRCECFLLPPTRKLVNTYLIRIC</sequence>
<evidence type="ECO:0000313" key="2">
    <source>
        <dbReference type="Proteomes" id="UP000182888"/>
    </source>
</evidence>
<reference evidence="2" key="1">
    <citation type="submission" date="2014-08" db="EMBL/GenBank/DDBJ databases">
        <authorList>
            <person name="Edwards T."/>
        </authorList>
    </citation>
    <scope>NUCLEOTIDE SEQUENCE [LARGE SCALE GENOMIC DNA]</scope>
</reference>
<evidence type="ECO:0000313" key="1">
    <source>
        <dbReference type="EMBL" id="CDX53551.1"/>
    </source>
</evidence>
<dbReference type="AlphaFoldDB" id="A0A0K2VU45"/>
<name>A0A0K2VU45_MESPL</name>
<accession>A0A0K2VU45</accession>
<gene>
    <name evidence="1" type="ORF">MPL1032_180040</name>
</gene>
<proteinExistence type="predicted"/>